<reference evidence="1" key="1">
    <citation type="submission" date="2013-08" db="EMBL/GenBank/DDBJ databases">
        <title>Oryza genome evolution.</title>
        <authorList>
            <person name="Wing R.A."/>
            <person name="Panaud O."/>
            <person name="Oliveira A.C."/>
        </authorList>
    </citation>
    <scope>NUCLEOTIDE SEQUENCE</scope>
</reference>
<protein>
    <submittedName>
        <fullName evidence="1">Uncharacterized protein</fullName>
    </submittedName>
</protein>
<evidence type="ECO:0000313" key="2">
    <source>
        <dbReference type="Proteomes" id="UP000026961"/>
    </source>
</evidence>
<dbReference type="HOGENOM" id="CLU_2816803_0_0_1"/>
<organism evidence="1">
    <name type="scientific">Oryza glumipatula</name>
    <dbReference type="NCBI Taxonomy" id="40148"/>
    <lineage>
        <taxon>Eukaryota</taxon>
        <taxon>Viridiplantae</taxon>
        <taxon>Streptophyta</taxon>
        <taxon>Embryophyta</taxon>
        <taxon>Tracheophyta</taxon>
        <taxon>Spermatophyta</taxon>
        <taxon>Magnoliopsida</taxon>
        <taxon>Liliopsida</taxon>
        <taxon>Poales</taxon>
        <taxon>Poaceae</taxon>
        <taxon>BOP clade</taxon>
        <taxon>Oryzoideae</taxon>
        <taxon>Oryzeae</taxon>
        <taxon>Oryzinae</taxon>
        <taxon>Oryza</taxon>
    </lineage>
</organism>
<reference evidence="1" key="2">
    <citation type="submission" date="2015-04" db="UniProtKB">
        <authorList>
            <consortium name="EnsemblPlants"/>
        </authorList>
    </citation>
    <scope>IDENTIFICATION</scope>
</reference>
<sequence>MASALAYHTYGYNNIFILDMWELSENGCDEAMLQGYDNGVGHRCGSRRHYKKIASSTPAHQHDNLEY</sequence>
<name>A0A0D9YCZ4_9ORYZ</name>
<dbReference type="EnsemblPlants" id="OGLUM01G29910.1">
    <property type="protein sequence ID" value="OGLUM01G29910.1"/>
    <property type="gene ID" value="OGLUM01G29910"/>
</dbReference>
<proteinExistence type="predicted"/>
<dbReference type="Proteomes" id="UP000026961">
    <property type="component" value="Chromosome 1"/>
</dbReference>
<keyword evidence="2" id="KW-1185">Reference proteome</keyword>
<accession>A0A0D9YCZ4</accession>
<dbReference type="AlphaFoldDB" id="A0A0D9YCZ4"/>
<reference evidence="1" key="3">
    <citation type="submission" date="2018-05" db="EMBL/GenBank/DDBJ databases">
        <title>OgluRS3 (Oryza glumaepatula Reference Sequence Version 3).</title>
        <authorList>
            <person name="Zhang J."/>
            <person name="Kudrna D."/>
            <person name="Lee S."/>
            <person name="Talag J."/>
            <person name="Welchert J."/>
            <person name="Wing R.A."/>
        </authorList>
    </citation>
    <scope>NUCLEOTIDE SEQUENCE [LARGE SCALE GENOMIC DNA]</scope>
</reference>
<evidence type="ECO:0000313" key="1">
    <source>
        <dbReference type="EnsemblPlants" id="OGLUM01G29910.1"/>
    </source>
</evidence>
<dbReference type="Gramene" id="OGLUM01G29910.1">
    <property type="protein sequence ID" value="OGLUM01G29910.1"/>
    <property type="gene ID" value="OGLUM01G29910"/>
</dbReference>